<accession>A0A4U8WBD0</accession>
<dbReference type="EMBL" id="LR215974">
    <property type="protein sequence ID" value="VFB03637.1"/>
    <property type="molecule type" value="Genomic_DNA"/>
</dbReference>
<sequence length="221" mass="26854">MMSQQNKFKIIDRNSNEHNPYEFIFFGQNPETFKTCTKHKEKEIYFIVPWVGNYALHVYDKQYALDILNSNKPFFIGDILETDSQEEIEKITPENIEEKSKEFLNRFNKNFKLDVNYNPKEEDIDMIDERVKKTTWNTENIFLLNFYMMEVTKRKFNFSDWSFRKVYTFNPFNEVLYIGRDGFANTYYSWLDQKKKKYFDFRLYLGLVLPQDAPSLKKQIK</sequence>
<dbReference type="Proteomes" id="UP000290013">
    <property type="component" value="Chromosome"/>
</dbReference>
<dbReference type="AlphaFoldDB" id="A0A4U8WBD0"/>
<protein>
    <submittedName>
        <fullName evidence="1">Uncharacterized protein</fullName>
    </submittedName>
</protein>
<evidence type="ECO:0000313" key="2">
    <source>
        <dbReference type="Proteomes" id="UP000290013"/>
    </source>
</evidence>
<dbReference type="KEGG" id="ctai:NCTC12078_01653"/>
<organism evidence="1 2">
    <name type="scientific">Chryseobacterium taihuense</name>
    <dbReference type="NCBI Taxonomy" id="1141221"/>
    <lineage>
        <taxon>Bacteria</taxon>
        <taxon>Pseudomonadati</taxon>
        <taxon>Bacteroidota</taxon>
        <taxon>Flavobacteriia</taxon>
        <taxon>Flavobacteriales</taxon>
        <taxon>Weeksellaceae</taxon>
        <taxon>Chryseobacterium group</taxon>
        <taxon>Chryseobacterium</taxon>
    </lineage>
</organism>
<gene>
    <name evidence="1" type="ORF">NCTC12078_01653</name>
</gene>
<reference evidence="1 2" key="1">
    <citation type="submission" date="2019-02" db="EMBL/GenBank/DDBJ databases">
        <authorList>
            <consortium name="Pathogen Informatics"/>
        </authorList>
    </citation>
    <scope>NUCLEOTIDE SEQUENCE [LARGE SCALE GENOMIC DNA]</scope>
    <source>
        <strain evidence="1 2">3012STDY6944375</strain>
    </source>
</reference>
<proteinExistence type="predicted"/>
<evidence type="ECO:0000313" key="1">
    <source>
        <dbReference type="EMBL" id="VFB03637.1"/>
    </source>
</evidence>
<name>A0A4U8WBD0_9FLAO</name>